<feature type="domain" description="ERAP1-like C-terminal" evidence="13">
    <location>
        <begin position="523"/>
        <end position="837"/>
    </location>
</feature>
<dbReference type="GO" id="GO:0008270">
    <property type="term" value="F:zinc ion binding"/>
    <property type="evidence" value="ECO:0007669"/>
    <property type="project" value="UniProtKB-UniRule"/>
</dbReference>
<comment type="similarity">
    <text evidence="1 11">Belongs to the peptidase M1 family.</text>
</comment>
<feature type="binding site" evidence="9">
    <location>
        <position position="310"/>
    </location>
    <ligand>
        <name>Zn(2+)</name>
        <dbReference type="ChEBI" id="CHEBI:29105"/>
        <note>catalytic</note>
    </ligand>
</feature>
<dbReference type="SUPFAM" id="SSF63737">
    <property type="entry name" value="Leukotriene A4 hydrolase N-terminal domain"/>
    <property type="match status" value="1"/>
</dbReference>
<evidence type="ECO:0000256" key="11">
    <source>
        <dbReference type="RuleBase" id="RU364040"/>
    </source>
</evidence>
<dbReference type="InterPro" id="IPR001930">
    <property type="entry name" value="Peptidase_M1"/>
</dbReference>
<dbReference type="PANTHER" id="PTHR11533:SF174">
    <property type="entry name" value="PUROMYCIN-SENSITIVE AMINOPEPTIDASE-RELATED"/>
    <property type="match status" value="1"/>
</dbReference>
<comment type="cofactor">
    <cofactor evidence="9 11">
        <name>Zn(2+)</name>
        <dbReference type="ChEBI" id="CHEBI:29105"/>
    </cofactor>
    <text evidence="9 11">Binds 1 zinc ion per subunit.</text>
</comment>
<feature type="domain" description="Aminopeptidase N-like N-terminal" evidence="14">
    <location>
        <begin position="19"/>
        <end position="200"/>
    </location>
</feature>
<evidence type="ECO:0000256" key="8">
    <source>
        <dbReference type="PIRSR" id="PIRSR634016-1"/>
    </source>
</evidence>
<dbReference type="Proteomes" id="UP000019375">
    <property type="component" value="Unassembled WGS sequence"/>
</dbReference>
<dbReference type="InterPro" id="IPR034016">
    <property type="entry name" value="M1_APN-typ"/>
</dbReference>
<dbReference type="FunFam" id="2.60.40.1910:FF:000004">
    <property type="entry name" value="Aminopeptidase"/>
    <property type="match status" value="1"/>
</dbReference>
<dbReference type="OrthoDB" id="10031169at2759"/>
<dbReference type="InterPro" id="IPR024571">
    <property type="entry name" value="ERAP1-like_C_dom"/>
</dbReference>
<dbReference type="FunFam" id="2.60.40.1730:FF:000002">
    <property type="entry name" value="Aminopeptidase"/>
    <property type="match status" value="1"/>
</dbReference>
<feature type="site" description="Transition state stabilizer" evidence="10">
    <location>
        <position position="392"/>
    </location>
</feature>
<keyword evidence="7 11" id="KW-0482">Metalloprotease</keyword>
<keyword evidence="3 11" id="KW-0645">Protease</keyword>
<dbReference type="InterPro" id="IPR042097">
    <property type="entry name" value="Aminopeptidase_N-like_N_sf"/>
</dbReference>
<dbReference type="InterPro" id="IPR027268">
    <property type="entry name" value="Peptidase_M4/M1_CTD_sf"/>
</dbReference>
<dbReference type="PANTHER" id="PTHR11533">
    <property type="entry name" value="PROTEASE M1 ZINC METALLOPROTEASE"/>
    <property type="match status" value="1"/>
</dbReference>
<dbReference type="EMBL" id="HG316456">
    <property type="protein sequence ID" value="CDF89167.1"/>
    <property type="molecule type" value="Genomic_DNA"/>
</dbReference>
<dbReference type="FunFam" id="1.10.390.10:FF:000001">
    <property type="entry name" value="Aminopeptidase"/>
    <property type="match status" value="1"/>
</dbReference>
<dbReference type="Gene3D" id="1.10.390.10">
    <property type="entry name" value="Neutral Protease Domain 2"/>
    <property type="match status" value="1"/>
</dbReference>
<gene>
    <name evidence="15" type="ORF">BN860_10770g</name>
</gene>
<evidence type="ECO:0000256" key="6">
    <source>
        <dbReference type="ARBA" id="ARBA00022833"/>
    </source>
</evidence>
<dbReference type="GO" id="GO:0042277">
    <property type="term" value="F:peptide binding"/>
    <property type="evidence" value="ECO:0007669"/>
    <property type="project" value="TreeGrafter"/>
</dbReference>
<keyword evidence="4 9" id="KW-0479">Metal-binding</keyword>
<dbReference type="PRINTS" id="PR00756">
    <property type="entry name" value="ALADIPTASE"/>
</dbReference>
<dbReference type="Gene3D" id="2.60.40.1910">
    <property type="match status" value="1"/>
</dbReference>
<evidence type="ECO:0000256" key="3">
    <source>
        <dbReference type="ARBA" id="ARBA00022670"/>
    </source>
</evidence>
<dbReference type="EC" id="3.4.11.-" evidence="11"/>
<dbReference type="FunFam" id="1.25.50.20:FF:000002">
    <property type="entry name" value="Aminopeptidase"/>
    <property type="match status" value="1"/>
</dbReference>
<dbReference type="GO" id="GO:0016020">
    <property type="term" value="C:membrane"/>
    <property type="evidence" value="ECO:0007669"/>
    <property type="project" value="TreeGrafter"/>
</dbReference>
<dbReference type="InterPro" id="IPR014782">
    <property type="entry name" value="Peptidase_M1_dom"/>
</dbReference>
<evidence type="ECO:0000256" key="9">
    <source>
        <dbReference type="PIRSR" id="PIRSR634016-3"/>
    </source>
</evidence>
<protein>
    <recommendedName>
        <fullName evidence="11">Aminopeptidase</fullName>
        <ecNumber evidence="11">3.4.11.-</ecNumber>
    </recommendedName>
</protein>
<dbReference type="GO" id="GO:0006508">
    <property type="term" value="P:proteolysis"/>
    <property type="evidence" value="ECO:0007669"/>
    <property type="project" value="UniProtKB-KW"/>
</dbReference>
<feature type="active site" description="Proton acceptor" evidence="8">
    <location>
        <position position="307"/>
    </location>
</feature>
<dbReference type="GO" id="GO:0005737">
    <property type="term" value="C:cytoplasm"/>
    <property type="evidence" value="ECO:0007669"/>
    <property type="project" value="TreeGrafter"/>
</dbReference>
<evidence type="ECO:0000259" key="13">
    <source>
        <dbReference type="Pfam" id="PF11838"/>
    </source>
</evidence>
<reference evidence="16" key="1">
    <citation type="journal article" date="2013" name="Genome Announc.">
        <title>Genome sequence of the food spoilage yeast Zygosaccharomyces bailii CLIB 213(T).</title>
        <authorList>
            <person name="Galeote V."/>
            <person name="Bigey F."/>
            <person name="Devillers H."/>
            <person name="Neuveglise C."/>
            <person name="Dequin S."/>
        </authorList>
    </citation>
    <scope>NUCLEOTIDE SEQUENCE [LARGE SCALE GENOMIC DNA]</scope>
    <source>
        <strain evidence="16">CLIB 213 / ATCC 58445 / CBS 680 / CCRC 21525 / NBRC 1098 / NCYC 1416 / NRRL Y-2227</strain>
    </source>
</reference>
<evidence type="ECO:0000256" key="7">
    <source>
        <dbReference type="ARBA" id="ARBA00023049"/>
    </source>
</evidence>
<dbReference type="Gene3D" id="2.60.40.1730">
    <property type="entry name" value="tricorn interacting facor f3 domain"/>
    <property type="match status" value="1"/>
</dbReference>
<proteinExistence type="inferred from homology"/>
<evidence type="ECO:0000256" key="5">
    <source>
        <dbReference type="ARBA" id="ARBA00022801"/>
    </source>
</evidence>
<dbReference type="GO" id="GO:0070006">
    <property type="term" value="F:metalloaminopeptidase activity"/>
    <property type="evidence" value="ECO:0007669"/>
    <property type="project" value="TreeGrafter"/>
</dbReference>
<evidence type="ECO:0000259" key="12">
    <source>
        <dbReference type="Pfam" id="PF01433"/>
    </source>
</evidence>
<sequence length="861" mass="97392">MTSAVVSANREVLPTNVTPLHYDLTLEPDFKTFKFSGHLKLDFKVNDQKLDSIYLNTEAIELNAATIEGQEPLAIENDAENQVTEFKFPQGTLAGKEKVTLDIKYTGELNDHMAGFYRAKYEDKLTGETKYMATTQMEPTDARRAFPCYDEPNRKATFDITLVSEPHLTHLSNMDVKAESVEGGKKVTHFNTTPKMSTYLVAFIVAELKYVENKDFRIPVRCYATPGNEHLGQYAADLTAKTLAFFEKAFGIQYPLPKLDNVAVHEFSAGAMENWGLVTYRVVDVLLDKENSTLGRIQRVAEVVQHELAHQWFGNLVTMDWWEGLWLNEGFATWMSWYSCNEFQPDWKVWEEYVTDTLQNALALDSLRSSHPIEVPVRRADEINQIFDAISYSKGSSVLRMVSKWLGEDTFIKGVSQYLQKFKYGNAQTVDLWDSLSEASGKDVRKVMDIWTKKVGYPVISVKEDGGKITFSQNRYLSTGDLKPEEDETLYPVFLALSTKKGVDNSLVLNERSKTIELEDPSFFKVNAAQAGIYITSYSDERWTKFGQQAEFLPVEDRVGLVADAKALSASGYTSTKNFLNLVSQWNDEQSFVVWEQILNSLSALKAAWIFEPQETQDALNNFTKKLVSSKAHNLGWKFSSTDSFATQRLKVAMFGAACSAKDQEVEKAALEMFAKYTAGDKKAIPALIKPIVFNAAARAGGADNYEKIFHIYKNPVSNDEKLAALRTLGRFEDSKLLERTLSYLTDGTVLNQDIYIPMQGMRSHRQGIEALWSWLQKNWDDISKRLPPGLSMLGSVVVISTSAFTSLEAVDQIKKFFSDKSTKGFDQNLAQSLDTIVSKAKWINRDREVVKKYLKEHGFF</sequence>
<feature type="binding site" evidence="9">
    <location>
        <position position="329"/>
    </location>
    <ligand>
        <name>Zn(2+)</name>
        <dbReference type="ChEBI" id="CHEBI:29105"/>
        <note>catalytic</note>
    </ligand>
</feature>
<dbReference type="CDD" id="cd09601">
    <property type="entry name" value="M1_APN-Q_like"/>
    <property type="match status" value="1"/>
</dbReference>
<evidence type="ECO:0000313" key="15">
    <source>
        <dbReference type="EMBL" id="CDF89167.1"/>
    </source>
</evidence>
<dbReference type="Gene3D" id="1.25.50.20">
    <property type="match status" value="1"/>
</dbReference>
<evidence type="ECO:0000256" key="1">
    <source>
        <dbReference type="ARBA" id="ARBA00010136"/>
    </source>
</evidence>
<feature type="domain" description="Peptidase M1 membrane alanine aminopeptidase" evidence="12">
    <location>
        <begin position="234"/>
        <end position="451"/>
    </location>
</feature>
<organism evidence="15 16">
    <name type="scientific">Zygosaccharomyces bailii (strain CLIB 213 / ATCC 58445 / CBS 680 / BCRC 21525 / NBRC 1098 / NCYC 1416 / NRRL Y-2227)</name>
    <dbReference type="NCBI Taxonomy" id="1333698"/>
    <lineage>
        <taxon>Eukaryota</taxon>
        <taxon>Fungi</taxon>
        <taxon>Dikarya</taxon>
        <taxon>Ascomycota</taxon>
        <taxon>Saccharomycotina</taxon>
        <taxon>Saccharomycetes</taxon>
        <taxon>Saccharomycetales</taxon>
        <taxon>Saccharomycetaceae</taxon>
        <taxon>Zygosaccharomyces</taxon>
    </lineage>
</organism>
<evidence type="ECO:0000259" key="14">
    <source>
        <dbReference type="Pfam" id="PF17900"/>
    </source>
</evidence>
<dbReference type="SUPFAM" id="SSF55486">
    <property type="entry name" value="Metalloproteases ('zincins'), catalytic domain"/>
    <property type="match status" value="1"/>
</dbReference>
<keyword evidence="6 9" id="KW-0862">Zinc</keyword>
<keyword evidence="5 11" id="KW-0378">Hydrolase</keyword>
<evidence type="ECO:0000256" key="4">
    <source>
        <dbReference type="ARBA" id="ARBA00022723"/>
    </source>
</evidence>
<dbReference type="Pfam" id="PF11838">
    <property type="entry name" value="ERAP1_C"/>
    <property type="match status" value="1"/>
</dbReference>
<feature type="binding site" evidence="9">
    <location>
        <position position="306"/>
    </location>
    <ligand>
        <name>Zn(2+)</name>
        <dbReference type="ChEBI" id="CHEBI:29105"/>
        <note>catalytic</note>
    </ligand>
</feature>
<dbReference type="GO" id="GO:0043171">
    <property type="term" value="P:peptide catabolic process"/>
    <property type="evidence" value="ECO:0007669"/>
    <property type="project" value="TreeGrafter"/>
</dbReference>
<evidence type="ECO:0000256" key="2">
    <source>
        <dbReference type="ARBA" id="ARBA00022438"/>
    </source>
</evidence>
<name>A0A8J2T6V5_ZYGB2</name>
<evidence type="ECO:0000313" key="16">
    <source>
        <dbReference type="Proteomes" id="UP000019375"/>
    </source>
</evidence>
<accession>A0A8J2T6V5</accession>
<evidence type="ECO:0000256" key="10">
    <source>
        <dbReference type="PIRSR" id="PIRSR634016-4"/>
    </source>
</evidence>
<keyword evidence="2 11" id="KW-0031">Aminopeptidase</keyword>
<keyword evidence="16" id="KW-1185">Reference proteome</keyword>
<dbReference type="AlphaFoldDB" id="A0A8J2T6V5"/>
<dbReference type="InterPro" id="IPR050344">
    <property type="entry name" value="Peptidase_M1_aminopeptidases"/>
</dbReference>
<dbReference type="Pfam" id="PF17900">
    <property type="entry name" value="Peptidase_M1_N"/>
    <property type="match status" value="1"/>
</dbReference>
<dbReference type="InterPro" id="IPR045357">
    <property type="entry name" value="Aminopeptidase_N-like_N"/>
</dbReference>
<dbReference type="Pfam" id="PF01433">
    <property type="entry name" value="Peptidase_M1"/>
    <property type="match status" value="1"/>
</dbReference>